<feature type="domain" description="Transposase IS701-like DDE" evidence="2">
    <location>
        <begin position="7"/>
        <end position="225"/>
    </location>
</feature>
<comment type="caution">
    <text evidence="3">The sequence shown here is derived from an EMBL/GenBank/DDBJ whole genome shotgun (WGS) entry which is preliminary data.</text>
</comment>
<evidence type="ECO:0000256" key="1">
    <source>
        <dbReference type="SAM" id="MobiDB-lite"/>
    </source>
</evidence>
<protein>
    <submittedName>
        <fullName evidence="3">Transposase</fullName>
    </submittedName>
</protein>
<evidence type="ECO:0000313" key="3">
    <source>
        <dbReference type="EMBL" id="TWP32848.1"/>
    </source>
</evidence>
<dbReference type="Proteomes" id="UP000320244">
    <property type="component" value="Unassembled WGS sequence"/>
</dbReference>
<feature type="region of interest" description="Disordered" evidence="1">
    <location>
        <begin position="185"/>
        <end position="212"/>
    </location>
</feature>
<dbReference type="InterPro" id="IPR012337">
    <property type="entry name" value="RNaseH-like_sf"/>
</dbReference>
<dbReference type="InterPro" id="IPR038721">
    <property type="entry name" value="IS701-like_DDE_dom"/>
</dbReference>
<dbReference type="OrthoDB" id="3539237at2"/>
<dbReference type="EMBL" id="VCQV01000055">
    <property type="protein sequence ID" value="TWP32848.1"/>
    <property type="molecule type" value="Genomic_DNA"/>
</dbReference>
<organism evidence="3 4">
    <name type="scientific">Leekyejoonella antrihumi</name>
    <dbReference type="NCBI Taxonomy" id="1660198"/>
    <lineage>
        <taxon>Bacteria</taxon>
        <taxon>Bacillati</taxon>
        <taxon>Actinomycetota</taxon>
        <taxon>Actinomycetes</taxon>
        <taxon>Micrococcales</taxon>
        <taxon>Dermacoccaceae</taxon>
        <taxon>Leekyejoonella</taxon>
    </lineage>
</organism>
<dbReference type="SUPFAM" id="SSF53098">
    <property type="entry name" value="Ribonuclease H-like"/>
    <property type="match status" value="1"/>
</dbReference>
<sequence>MVWSLGPSRRTVVGMLTGAGMSAVISFHSACRFFSQDQWEVDRLGLAVARLVVDRLLPAGAPITVAVDDTLFRRWGKKVHHAFWTHDGAAQGPAKLGRGNRRVVAGIVVQLSFTSHPTCLPVLFRLWAGKHTTSPVQLAGQMISLLTDTFPDRVIHVVGDAAYHGTPLSVADATMTTRLPVNAALYRPTPPRTDRRGRPRKKGHRPGTPTDLAATERWHTVRVDRYGHTDTIQAATLACLWYGAFADTPGRLVLVRDPGSTTGYDLALFTTDTSATAGQIVARYAQRWSIEVANATGKQVLGVGQARNRVAHPVERTVPFGFLVQTLVTCWYATIGYHRDDLAGRNAAEPWYTNTEPAFEDMLAKLRRTLTEFVKMFELAIKPWRPCSWSLAWSVRWPWLLRGASG</sequence>
<evidence type="ECO:0000313" key="4">
    <source>
        <dbReference type="Proteomes" id="UP000320244"/>
    </source>
</evidence>
<name>A0A563DRE1_9MICO</name>
<reference evidence="3 4" key="2">
    <citation type="submission" date="2019-08" db="EMBL/GenBank/DDBJ databases">
        <title>Jejuicoccus antrihumi gen. nov., sp. nov., a new member of the family Dermacoccaceae isolated from a cave.</title>
        <authorList>
            <person name="Schumann P."/>
            <person name="Kim I.S."/>
        </authorList>
    </citation>
    <scope>NUCLEOTIDE SEQUENCE [LARGE SCALE GENOMIC DNA]</scope>
    <source>
        <strain evidence="3 4">C5-26</strain>
    </source>
</reference>
<reference evidence="3 4" key="1">
    <citation type="submission" date="2019-05" db="EMBL/GenBank/DDBJ databases">
        <authorList>
            <person name="Lee S.D."/>
        </authorList>
    </citation>
    <scope>NUCLEOTIDE SEQUENCE [LARGE SCALE GENOMIC DNA]</scope>
    <source>
        <strain evidence="3 4">C5-26</strain>
    </source>
</reference>
<proteinExistence type="predicted"/>
<keyword evidence="4" id="KW-1185">Reference proteome</keyword>
<dbReference type="RefSeq" id="WP_146320925.1">
    <property type="nucleotide sequence ID" value="NZ_VCQV01000055.1"/>
</dbReference>
<dbReference type="AlphaFoldDB" id="A0A563DRE1"/>
<evidence type="ECO:0000259" key="2">
    <source>
        <dbReference type="Pfam" id="PF13546"/>
    </source>
</evidence>
<feature type="compositionally biased region" description="Basic residues" evidence="1">
    <location>
        <begin position="195"/>
        <end position="205"/>
    </location>
</feature>
<dbReference type="Pfam" id="PF13546">
    <property type="entry name" value="DDE_5"/>
    <property type="match status" value="1"/>
</dbReference>
<accession>A0A563DRE1</accession>
<gene>
    <name evidence="3" type="ORF">FGL98_23055</name>
</gene>